<dbReference type="AlphaFoldDB" id="A0A0G4LUZ0"/>
<evidence type="ECO:0000256" key="3">
    <source>
        <dbReference type="ARBA" id="ARBA00023015"/>
    </source>
</evidence>
<keyword evidence="2" id="KW-0479">Metal-binding</keyword>
<evidence type="ECO:0000259" key="6">
    <source>
        <dbReference type="Pfam" id="PF04082"/>
    </source>
</evidence>
<sequence>MQTSQEEMLVLVDAFFENIYPLPSYAFLHPETTKRRCRDAQVHRALASAVCAIAALHMGRDRQLASRWVQGAEQSIWLHLGSPTIPRLQTLLLIIHFRMETGAFQRAFMLTATAARFAAAMRLNYERPDLDPISREVRRRIVWSLKIMERYFSIGLPEFELCPIESIYLEFPSPEEQFEAKSRGENGTYRLLVRLETIRRDVMKLNRSVAPLDESLPSLIKLIRHHQQSLSDIGMVMPEGTHLTETQTLGLLGSPWLPRRVLMHISWHQAHCDLNRILLSGYPEAASPIVLEAVDPADLAAGERQCLEHATSIIQILTNLNQQSTQRQCLEFDTAICAYHAARLVLFISRFGRDPDRPAPEFAASRADLCLTALKRFFPSSALVAPIIEELQRCIGVFSQQQDDLTSFKLNPTKEPTRRRDLESQLSAAARARQRLAIHSLLRQAEFSDGDDDEEHDREPGFIEQASAQGLERGGDFVNQDDHRCNTRASGHKSTASLASDGQVCHTHNGNTGLEVSDWQANTGSQSSPSIEQMATPLLSWFGPQDWDWLSSRGT</sequence>
<dbReference type="PANTHER" id="PTHR47338">
    <property type="entry name" value="ZN(II)2CYS6 TRANSCRIPTION FACTOR (EUROFUNG)-RELATED"/>
    <property type="match status" value="1"/>
</dbReference>
<keyword evidence="3" id="KW-0805">Transcription regulation</keyword>
<dbReference type="Proteomes" id="UP000044602">
    <property type="component" value="Unassembled WGS sequence"/>
</dbReference>
<keyword evidence="4" id="KW-0804">Transcription</keyword>
<evidence type="ECO:0000256" key="5">
    <source>
        <dbReference type="ARBA" id="ARBA00023242"/>
    </source>
</evidence>
<accession>A0A0G4LUZ0</accession>
<evidence type="ECO:0000313" key="7">
    <source>
        <dbReference type="EMBL" id="CRK25893.1"/>
    </source>
</evidence>
<comment type="subcellular location">
    <subcellularLocation>
        <location evidence="1">Nucleus</location>
    </subcellularLocation>
</comment>
<dbReference type="GO" id="GO:0005634">
    <property type="term" value="C:nucleus"/>
    <property type="evidence" value="ECO:0007669"/>
    <property type="project" value="UniProtKB-SubCell"/>
</dbReference>
<feature type="domain" description="Xylanolytic transcriptional activator regulatory" evidence="6">
    <location>
        <begin position="13"/>
        <end position="204"/>
    </location>
</feature>
<proteinExistence type="predicted"/>
<dbReference type="STRING" id="100787.A0A0G4LUZ0"/>
<dbReference type="InterPro" id="IPR007219">
    <property type="entry name" value="XnlR_reg_dom"/>
</dbReference>
<reference evidence="7 8" key="1">
    <citation type="submission" date="2015-05" db="EMBL/GenBank/DDBJ databases">
        <authorList>
            <person name="Wang D.B."/>
            <person name="Wang M."/>
        </authorList>
    </citation>
    <scope>NUCLEOTIDE SEQUENCE [LARGE SCALE GENOMIC DNA]</scope>
    <source>
        <strain evidence="7">VL1</strain>
    </source>
</reference>
<dbReference type="EMBL" id="CVQH01019779">
    <property type="protein sequence ID" value="CRK25893.1"/>
    <property type="molecule type" value="Genomic_DNA"/>
</dbReference>
<dbReference type="CDD" id="cd12148">
    <property type="entry name" value="fungal_TF_MHR"/>
    <property type="match status" value="1"/>
</dbReference>
<dbReference type="GO" id="GO:0008270">
    <property type="term" value="F:zinc ion binding"/>
    <property type="evidence" value="ECO:0007669"/>
    <property type="project" value="InterPro"/>
</dbReference>
<dbReference type="GO" id="GO:0006351">
    <property type="term" value="P:DNA-templated transcription"/>
    <property type="evidence" value="ECO:0007669"/>
    <property type="project" value="InterPro"/>
</dbReference>
<organism evidence="7 8">
    <name type="scientific">Verticillium longisporum</name>
    <name type="common">Verticillium dahliae var. longisporum</name>
    <dbReference type="NCBI Taxonomy" id="100787"/>
    <lineage>
        <taxon>Eukaryota</taxon>
        <taxon>Fungi</taxon>
        <taxon>Dikarya</taxon>
        <taxon>Ascomycota</taxon>
        <taxon>Pezizomycotina</taxon>
        <taxon>Sordariomycetes</taxon>
        <taxon>Hypocreomycetidae</taxon>
        <taxon>Glomerellales</taxon>
        <taxon>Plectosphaerellaceae</taxon>
        <taxon>Verticillium</taxon>
    </lineage>
</organism>
<keyword evidence="8" id="KW-1185">Reference proteome</keyword>
<dbReference type="PANTHER" id="PTHR47338:SF7">
    <property type="entry name" value="ZN(II)2CYS6 TRANSCRIPTION FACTOR (EUROFUNG)"/>
    <property type="match status" value="1"/>
</dbReference>
<dbReference type="InterPro" id="IPR050815">
    <property type="entry name" value="TF_fung"/>
</dbReference>
<name>A0A0G4LUZ0_VERLO</name>
<evidence type="ECO:0000256" key="4">
    <source>
        <dbReference type="ARBA" id="ARBA00023163"/>
    </source>
</evidence>
<keyword evidence="5" id="KW-0539">Nucleus</keyword>
<evidence type="ECO:0000313" key="8">
    <source>
        <dbReference type="Proteomes" id="UP000044602"/>
    </source>
</evidence>
<evidence type="ECO:0000256" key="1">
    <source>
        <dbReference type="ARBA" id="ARBA00004123"/>
    </source>
</evidence>
<evidence type="ECO:0000256" key="2">
    <source>
        <dbReference type="ARBA" id="ARBA00022723"/>
    </source>
</evidence>
<dbReference type="Pfam" id="PF04082">
    <property type="entry name" value="Fungal_trans"/>
    <property type="match status" value="1"/>
</dbReference>
<protein>
    <recommendedName>
        <fullName evidence="6">Xylanolytic transcriptional activator regulatory domain-containing protein</fullName>
    </recommendedName>
</protein>
<gene>
    <name evidence="7" type="ORF">BN1708_014359</name>
</gene>
<dbReference type="GO" id="GO:0000981">
    <property type="term" value="F:DNA-binding transcription factor activity, RNA polymerase II-specific"/>
    <property type="evidence" value="ECO:0007669"/>
    <property type="project" value="InterPro"/>
</dbReference>
<dbReference type="GO" id="GO:0003677">
    <property type="term" value="F:DNA binding"/>
    <property type="evidence" value="ECO:0007669"/>
    <property type="project" value="InterPro"/>
</dbReference>